<feature type="non-terminal residue" evidence="1">
    <location>
        <position position="1"/>
    </location>
</feature>
<keyword evidence="2" id="KW-1185">Reference proteome</keyword>
<dbReference type="AlphaFoldDB" id="A0AAD7H2J9"/>
<gene>
    <name evidence="1" type="ORF">B0H17DRAFT_856267</name>
</gene>
<sequence length="171" mass="19311">LATRLYITAVVLSEAAERHRREQESTFAGDLKTMMRDLQIRLDDGFVLTSNQKVNMRAVAQDVIHESTRMVFYTMHVDVLAALKKDAKRMDFDNIFGIPVREKKMVSVLKKTCSSVRNAFRQDISSSINPANFIALDRLTYTLASKYKIGGAVGELSELFTVHAALLVREL</sequence>
<accession>A0AAD7H2J9</accession>
<protein>
    <submittedName>
        <fullName evidence="1">Uncharacterized protein</fullName>
    </submittedName>
</protein>
<evidence type="ECO:0000313" key="2">
    <source>
        <dbReference type="Proteomes" id="UP001221757"/>
    </source>
</evidence>
<proteinExistence type="predicted"/>
<name>A0AAD7H2J9_MYCRO</name>
<dbReference type="EMBL" id="JARKIE010000001">
    <property type="protein sequence ID" value="KAJ7710475.1"/>
    <property type="molecule type" value="Genomic_DNA"/>
</dbReference>
<reference evidence="1" key="1">
    <citation type="submission" date="2023-03" db="EMBL/GenBank/DDBJ databases">
        <title>Massive genome expansion in bonnet fungi (Mycena s.s.) driven by repeated elements and novel gene families across ecological guilds.</title>
        <authorList>
            <consortium name="Lawrence Berkeley National Laboratory"/>
            <person name="Harder C.B."/>
            <person name="Miyauchi S."/>
            <person name="Viragh M."/>
            <person name="Kuo A."/>
            <person name="Thoen E."/>
            <person name="Andreopoulos B."/>
            <person name="Lu D."/>
            <person name="Skrede I."/>
            <person name="Drula E."/>
            <person name="Henrissat B."/>
            <person name="Morin E."/>
            <person name="Kohler A."/>
            <person name="Barry K."/>
            <person name="LaButti K."/>
            <person name="Morin E."/>
            <person name="Salamov A."/>
            <person name="Lipzen A."/>
            <person name="Mereny Z."/>
            <person name="Hegedus B."/>
            <person name="Baldrian P."/>
            <person name="Stursova M."/>
            <person name="Weitz H."/>
            <person name="Taylor A."/>
            <person name="Grigoriev I.V."/>
            <person name="Nagy L.G."/>
            <person name="Martin F."/>
            <person name="Kauserud H."/>
        </authorList>
    </citation>
    <scope>NUCLEOTIDE SEQUENCE</scope>
    <source>
        <strain evidence="1">CBHHK067</strain>
    </source>
</reference>
<dbReference type="Proteomes" id="UP001221757">
    <property type="component" value="Unassembled WGS sequence"/>
</dbReference>
<feature type="non-terminal residue" evidence="1">
    <location>
        <position position="171"/>
    </location>
</feature>
<organism evidence="1 2">
    <name type="scientific">Mycena rosella</name>
    <name type="common">Pink bonnet</name>
    <name type="synonym">Agaricus rosellus</name>
    <dbReference type="NCBI Taxonomy" id="1033263"/>
    <lineage>
        <taxon>Eukaryota</taxon>
        <taxon>Fungi</taxon>
        <taxon>Dikarya</taxon>
        <taxon>Basidiomycota</taxon>
        <taxon>Agaricomycotina</taxon>
        <taxon>Agaricomycetes</taxon>
        <taxon>Agaricomycetidae</taxon>
        <taxon>Agaricales</taxon>
        <taxon>Marasmiineae</taxon>
        <taxon>Mycenaceae</taxon>
        <taxon>Mycena</taxon>
    </lineage>
</organism>
<evidence type="ECO:0000313" key="1">
    <source>
        <dbReference type="EMBL" id="KAJ7710475.1"/>
    </source>
</evidence>
<comment type="caution">
    <text evidence="1">The sequence shown here is derived from an EMBL/GenBank/DDBJ whole genome shotgun (WGS) entry which is preliminary data.</text>
</comment>